<evidence type="ECO:0000313" key="2">
    <source>
        <dbReference type="Proteomes" id="UP001057402"/>
    </source>
</evidence>
<comment type="caution">
    <text evidence="1">The sequence shown here is derived from an EMBL/GenBank/DDBJ whole genome shotgun (WGS) entry which is preliminary data.</text>
</comment>
<name>A0ACB9SJ50_9MYRT</name>
<evidence type="ECO:0000313" key="1">
    <source>
        <dbReference type="EMBL" id="KAI4389854.1"/>
    </source>
</evidence>
<dbReference type="Proteomes" id="UP001057402">
    <property type="component" value="Chromosome 1"/>
</dbReference>
<accession>A0ACB9SJ50</accession>
<gene>
    <name evidence="1" type="ORF">MLD38_002030</name>
</gene>
<sequence length="396" mass="43686">MSNCPAREPTNSKKKKKKKTKTFAITELFPRTFEQGQARLWLTATWAYPAGEASTPISGYFTGSRPSPRPPEMLEVRVDGLPAGATEGGLREYFSRYGEVVRALIARDETSGVPKGYGYVWFAQERYARAAAADAAEEHIILGTKVELTIREPSPVRGKKIFVGGLPIGLTTEEFREYFGEFGVITDAVIITDRGTRRPRGFGFVTFDTAESAGAVLQNPRHRIRDKYVEVKLAIPKEEAPATEQPQGNFLDVYYPGTFFDTSVDLNGFAAAPAPVFPRQFMGFYGHNGMLAGEHRPGVRLMMPWEQYPPLFSDDDYINPANWPRYNGIPNFYGGFNAFVPAVPMRFPGVPGYNGMPARARQPGIRISAPHGLNGGASSSSQEVDQPNQEDGGEAR</sequence>
<reference evidence="2" key="1">
    <citation type="journal article" date="2023" name="Front. Plant Sci.">
        <title>Chromosomal-level genome assembly of Melastoma candidum provides insights into trichome evolution.</title>
        <authorList>
            <person name="Zhong Y."/>
            <person name="Wu W."/>
            <person name="Sun C."/>
            <person name="Zou P."/>
            <person name="Liu Y."/>
            <person name="Dai S."/>
            <person name="Zhou R."/>
        </authorList>
    </citation>
    <scope>NUCLEOTIDE SEQUENCE [LARGE SCALE GENOMIC DNA]</scope>
</reference>
<organism evidence="1 2">
    <name type="scientific">Melastoma candidum</name>
    <dbReference type="NCBI Taxonomy" id="119954"/>
    <lineage>
        <taxon>Eukaryota</taxon>
        <taxon>Viridiplantae</taxon>
        <taxon>Streptophyta</taxon>
        <taxon>Embryophyta</taxon>
        <taxon>Tracheophyta</taxon>
        <taxon>Spermatophyta</taxon>
        <taxon>Magnoliopsida</taxon>
        <taxon>eudicotyledons</taxon>
        <taxon>Gunneridae</taxon>
        <taxon>Pentapetalae</taxon>
        <taxon>rosids</taxon>
        <taxon>malvids</taxon>
        <taxon>Myrtales</taxon>
        <taxon>Melastomataceae</taxon>
        <taxon>Melastomatoideae</taxon>
        <taxon>Melastomateae</taxon>
        <taxon>Melastoma</taxon>
    </lineage>
</organism>
<keyword evidence="2" id="KW-1185">Reference proteome</keyword>
<dbReference type="EMBL" id="CM042880">
    <property type="protein sequence ID" value="KAI4389854.1"/>
    <property type="molecule type" value="Genomic_DNA"/>
</dbReference>
<proteinExistence type="predicted"/>
<protein>
    <submittedName>
        <fullName evidence="1">Uncharacterized protein</fullName>
    </submittedName>
</protein>